<feature type="transmembrane region" description="Helical" evidence="1">
    <location>
        <begin position="24"/>
        <end position="46"/>
    </location>
</feature>
<dbReference type="AlphaFoldDB" id="A0A6A2XC40"/>
<gene>
    <name evidence="2" type="ORF">F3Y22_tig00117012pilonHSYRG00078</name>
</gene>
<evidence type="ECO:0000313" key="2">
    <source>
        <dbReference type="EMBL" id="KAE8655959.1"/>
    </source>
</evidence>
<sequence length="210" mass="24060">MVLESVRALLPSEVLLISLSPRGLVLRLLTLSVGMVLGTVFLHYAYTFCEGRSIGPYNKILPSMPDANTSPSFAPHDNWVKLNTGGAHREDPKKGLEWLLFFAIHLSKLQQHNWIVQVQHIRRNAYIVAVLRVVNEPSRVSNTYEMPPSDFKEQILFLLTRAPDVAVSDPFQKKREQSFPKTEFGKKIFLHQKLEMEERLFRLTPTVLHS</sequence>
<proteinExistence type="predicted"/>
<dbReference type="EMBL" id="VEPZ02001773">
    <property type="protein sequence ID" value="KAE8655959.1"/>
    <property type="molecule type" value="Genomic_DNA"/>
</dbReference>
<keyword evidence="3" id="KW-1185">Reference proteome</keyword>
<accession>A0A6A2XC40</accession>
<protein>
    <submittedName>
        <fullName evidence="2">Uncharacterized protein</fullName>
    </submittedName>
</protein>
<keyword evidence="1" id="KW-0812">Transmembrane</keyword>
<organism evidence="2 3">
    <name type="scientific">Hibiscus syriacus</name>
    <name type="common">Rose of Sharon</name>
    <dbReference type="NCBI Taxonomy" id="106335"/>
    <lineage>
        <taxon>Eukaryota</taxon>
        <taxon>Viridiplantae</taxon>
        <taxon>Streptophyta</taxon>
        <taxon>Embryophyta</taxon>
        <taxon>Tracheophyta</taxon>
        <taxon>Spermatophyta</taxon>
        <taxon>Magnoliopsida</taxon>
        <taxon>eudicotyledons</taxon>
        <taxon>Gunneridae</taxon>
        <taxon>Pentapetalae</taxon>
        <taxon>rosids</taxon>
        <taxon>malvids</taxon>
        <taxon>Malvales</taxon>
        <taxon>Malvaceae</taxon>
        <taxon>Malvoideae</taxon>
        <taxon>Hibiscus</taxon>
    </lineage>
</organism>
<comment type="caution">
    <text evidence="2">The sequence shown here is derived from an EMBL/GenBank/DDBJ whole genome shotgun (WGS) entry which is preliminary data.</text>
</comment>
<keyword evidence="1" id="KW-1133">Transmembrane helix</keyword>
<reference evidence="2" key="1">
    <citation type="submission" date="2019-09" db="EMBL/GenBank/DDBJ databases">
        <title>Draft genome information of white flower Hibiscus syriacus.</title>
        <authorList>
            <person name="Kim Y.-M."/>
        </authorList>
    </citation>
    <scope>NUCLEOTIDE SEQUENCE [LARGE SCALE GENOMIC DNA]</scope>
    <source>
        <strain evidence="2">YM2019G1</strain>
    </source>
</reference>
<name>A0A6A2XC40_HIBSY</name>
<keyword evidence="1" id="KW-0472">Membrane</keyword>
<evidence type="ECO:0000256" key="1">
    <source>
        <dbReference type="SAM" id="Phobius"/>
    </source>
</evidence>
<evidence type="ECO:0000313" key="3">
    <source>
        <dbReference type="Proteomes" id="UP000436088"/>
    </source>
</evidence>
<dbReference type="Proteomes" id="UP000436088">
    <property type="component" value="Unassembled WGS sequence"/>
</dbReference>